<evidence type="ECO:0000256" key="8">
    <source>
        <dbReference type="SAM" id="Coils"/>
    </source>
</evidence>
<dbReference type="InterPro" id="IPR004018">
    <property type="entry name" value="RPEL_repeat"/>
</dbReference>
<feature type="region of interest" description="Disordered" evidence="9">
    <location>
        <begin position="440"/>
        <end position="507"/>
    </location>
</feature>
<dbReference type="PROSITE" id="PS51073">
    <property type="entry name" value="RPEL"/>
    <property type="match status" value="2"/>
</dbReference>
<feature type="region of interest" description="Disordered" evidence="9">
    <location>
        <begin position="839"/>
        <end position="860"/>
    </location>
</feature>
<dbReference type="OrthoDB" id="197676at2759"/>
<dbReference type="Gene3D" id="6.10.150.10">
    <property type="match status" value="1"/>
</dbReference>
<keyword evidence="2" id="KW-0677">Repeat</keyword>
<dbReference type="GO" id="GO:0045944">
    <property type="term" value="P:positive regulation of transcription by RNA polymerase II"/>
    <property type="evidence" value="ECO:0007669"/>
    <property type="project" value="TreeGrafter"/>
</dbReference>
<feature type="compositionally biased region" description="Polar residues" evidence="9">
    <location>
        <begin position="849"/>
        <end position="860"/>
    </location>
</feature>
<dbReference type="EMBL" id="OC856219">
    <property type="protein sequence ID" value="CAD7623397.1"/>
    <property type="molecule type" value="Genomic_DNA"/>
</dbReference>
<evidence type="ECO:0000256" key="2">
    <source>
        <dbReference type="ARBA" id="ARBA00022737"/>
    </source>
</evidence>
<feature type="repeat" description="RPEL" evidence="7">
    <location>
        <begin position="167"/>
        <end position="192"/>
    </location>
</feature>
<dbReference type="GO" id="GO:0003713">
    <property type="term" value="F:transcription coactivator activity"/>
    <property type="evidence" value="ECO:0007669"/>
    <property type="project" value="TreeGrafter"/>
</dbReference>
<feature type="repeat" description="RPEL" evidence="7">
    <location>
        <begin position="123"/>
        <end position="148"/>
    </location>
</feature>
<dbReference type="Pfam" id="PF02037">
    <property type="entry name" value="SAP"/>
    <property type="match status" value="1"/>
</dbReference>
<sequence>MSKVGNQSGLHWDIQLDQDLLETIVNLYPDWFKENSLSAMTDTTSDSFLPFLQSLPSEAPSPPRVDNQSIKNSMDKNKESLKVKLMLRRPINHLIEQGIHPPLGASPVFHEKKKQLEHAKRTDYLKHKIESRPQRQELIQQHILEDTTADPSLHEKQRQLKKARLADDLNDRLSHRPGPLELIKGNILHTDEEFEHAVKEGQIPFKNTSEGEVIKHPPPRFVFANEEESSSDSASSPLVATQTEQSLNSLITFDATKVDVSAAAPTATVVATTCSPTSVTYIVSSPVTSILTSPSTVHSILIGNGNAVAIAAAPTPTPSVVAVASGTAAPIINASPFCQTTNQISVNLPVVSSFKEHSSGSKCRKKSKSKAQPKPRTIKFHEYKGPPNSKILPNASLSSTESSYELLLQQQQLFLQWQLEWQQKYPQIILPTAQKTSLDQIQDQGTDAQSAANTQNSPKSASNPNVMRTTFQTKANNQMMTNSDSNGSMGSPRDRSNSNASVTRESKFNPSVVGKMISKLEDMKVSDLKAELKKRNLPVSGPKQQLIDRLKPFIDAVMANAIANSSFITMTSPNGMISPEVESKPITASIEAVKIEPNCDSVPMSPNVIMSSPRECVDAKSEPMDIKSPENTVMEVDSVMAEEVDQNCSMDLGNDPSLQTNDEIVLLQQKKISELQRELQKSQMQLHLQQTAGHPMDTQTAVNGPQIHIISTPTTELSVDGTTQKSLQRQILQQQLQQKLQQNLNLKPQTANNETNLATLLTNGTISPSVKASLAAFLQSQQQLQQQNQIKASLAAFLQSQQQLQQQNQSLAPKLITTQNVTPIQQIVLCPTICATTETVSQEPDGGKQRTNSLPNGLSQKFLSHSSLRTSSLPNFNSILTSHANGEQKTAPDVKPTVILAKCPPNYDEATKQMNKPKDKKRSVKSQAVDDVLEILIKNGELPPKCPLNVEDNHWLGMASTSRSANEQNMLDYNETDEQNQSNVNFDNNNNSENNCGQNSIAKSETSSKHDPILPNTMFGGSLVDPLGDLFFDDSDFKSTLDLGSLMWDKVDFAT</sequence>
<proteinExistence type="predicted"/>
<evidence type="ECO:0000313" key="11">
    <source>
        <dbReference type="EMBL" id="CAD7623397.1"/>
    </source>
</evidence>
<dbReference type="InterPro" id="IPR043451">
    <property type="entry name" value="Myocardin-like"/>
</dbReference>
<evidence type="ECO:0000256" key="4">
    <source>
        <dbReference type="ARBA" id="ARBA00023054"/>
    </source>
</evidence>
<dbReference type="AlphaFoldDB" id="A0A7R9KI19"/>
<feature type="compositionally biased region" description="Basic residues" evidence="9">
    <location>
        <begin position="362"/>
        <end position="378"/>
    </location>
</feature>
<dbReference type="SMART" id="SM00707">
    <property type="entry name" value="RPEL"/>
    <property type="match status" value="3"/>
</dbReference>
<dbReference type="SUPFAM" id="SSF68906">
    <property type="entry name" value="SAP domain"/>
    <property type="match status" value="1"/>
</dbReference>
<dbReference type="Proteomes" id="UP000759131">
    <property type="component" value="Unassembled WGS sequence"/>
</dbReference>
<evidence type="ECO:0000256" key="6">
    <source>
        <dbReference type="ARBA" id="ARBA00023242"/>
    </source>
</evidence>
<keyword evidence="5" id="KW-0804">Transcription</keyword>
<evidence type="ECO:0000256" key="1">
    <source>
        <dbReference type="ARBA" id="ARBA00004123"/>
    </source>
</evidence>
<dbReference type="InterPro" id="IPR036361">
    <property type="entry name" value="SAP_dom_sf"/>
</dbReference>
<reference evidence="11" key="1">
    <citation type="submission" date="2020-11" db="EMBL/GenBank/DDBJ databases">
        <authorList>
            <person name="Tran Van P."/>
        </authorList>
    </citation>
    <scope>NUCLEOTIDE SEQUENCE</scope>
</reference>
<gene>
    <name evidence="11" type="ORF">OSB1V03_LOCUS3853</name>
</gene>
<dbReference type="PANTHER" id="PTHR22793">
    <property type="entry name" value="MYOCARDIN-RELATED TRANSCRIPTION FACTOR-RELATED"/>
    <property type="match status" value="1"/>
</dbReference>
<dbReference type="EMBL" id="CAJPIZ010001644">
    <property type="protein sequence ID" value="CAG2103827.1"/>
    <property type="molecule type" value="Genomic_DNA"/>
</dbReference>
<feature type="domain" description="SAP" evidence="10">
    <location>
        <begin position="520"/>
        <end position="554"/>
    </location>
</feature>
<accession>A0A7R9KI19</accession>
<dbReference type="Pfam" id="PF02755">
    <property type="entry name" value="RPEL"/>
    <property type="match status" value="2"/>
</dbReference>
<feature type="compositionally biased region" description="Polar residues" evidence="9">
    <location>
        <begin position="440"/>
        <end position="489"/>
    </location>
</feature>
<evidence type="ECO:0000256" key="9">
    <source>
        <dbReference type="SAM" id="MobiDB-lite"/>
    </source>
</evidence>
<keyword evidence="6" id="KW-0539">Nucleus</keyword>
<protein>
    <recommendedName>
        <fullName evidence="10">SAP domain-containing protein</fullName>
    </recommendedName>
</protein>
<comment type="subcellular location">
    <subcellularLocation>
        <location evidence="1">Nucleus</location>
    </subcellularLocation>
</comment>
<name>A0A7R9KI19_9ACAR</name>
<feature type="coiled-coil region" evidence="8">
    <location>
        <begin position="665"/>
        <end position="692"/>
    </location>
</feature>
<evidence type="ECO:0000256" key="5">
    <source>
        <dbReference type="ARBA" id="ARBA00023163"/>
    </source>
</evidence>
<keyword evidence="3" id="KW-0805">Transcription regulation</keyword>
<dbReference type="GO" id="GO:0005634">
    <property type="term" value="C:nucleus"/>
    <property type="evidence" value="ECO:0007669"/>
    <property type="project" value="UniProtKB-SubCell"/>
</dbReference>
<feature type="region of interest" description="Disordered" evidence="9">
    <location>
        <begin position="358"/>
        <end position="395"/>
    </location>
</feature>
<evidence type="ECO:0000256" key="3">
    <source>
        <dbReference type="ARBA" id="ARBA00023015"/>
    </source>
</evidence>
<evidence type="ECO:0000259" key="10">
    <source>
        <dbReference type="PROSITE" id="PS50800"/>
    </source>
</evidence>
<keyword evidence="4 8" id="KW-0175">Coiled coil</keyword>
<evidence type="ECO:0000313" key="12">
    <source>
        <dbReference type="Proteomes" id="UP000759131"/>
    </source>
</evidence>
<dbReference type="SMART" id="SM00513">
    <property type="entry name" value="SAP"/>
    <property type="match status" value="1"/>
</dbReference>
<organism evidence="11">
    <name type="scientific">Medioppia subpectinata</name>
    <dbReference type="NCBI Taxonomy" id="1979941"/>
    <lineage>
        <taxon>Eukaryota</taxon>
        <taxon>Metazoa</taxon>
        <taxon>Ecdysozoa</taxon>
        <taxon>Arthropoda</taxon>
        <taxon>Chelicerata</taxon>
        <taxon>Arachnida</taxon>
        <taxon>Acari</taxon>
        <taxon>Acariformes</taxon>
        <taxon>Sarcoptiformes</taxon>
        <taxon>Oribatida</taxon>
        <taxon>Brachypylina</taxon>
        <taxon>Oppioidea</taxon>
        <taxon>Oppiidae</taxon>
        <taxon>Medioppia</taxon>
    </lineage>
</organism>
<evidence type="ECO:0000256" key="7">
    <source>
        <dbReference type="PROSITE-ProRule" id="PRU00401"/>
    </source>
</evidence>
<dbReference type="InterPro" id="IPR003034">
    <property type="entry name" value="SAP_dom"/>
</dbReference>
<dbReference type="Gene3D" id="1.10.720.30">
    <property type="entry name" value="SAP domain"/>
    <property type="match status" value="1"/>
</dbReference>
<dbReference type="PROSITE" id="PS50800">
    <property type="entry name" value="SAP"/>
    <property type="match status" value="1"/>
</dbReference>
<keyword evidence="12" id="KW-1185">Reference proteome</keyword>
<dbReference type="PANTHER" id="PTHR22793:SF12">
    <property type="entry name" value="MYOCARDIN-RELATED TRANSCRIPTION FACTOR, ISOFORM H"/>
    <property type="match status" value="1"/>
</dbReference>
<dbReference type="Gene3D" id="6.10.140.2040">
    <property type="match status" value="1"/>
</dbReference>